<sequence length="168" mass="19071">MEEVNLNDITVPRFSDDDQLDEEEYAENDEWEDDNENDNVELDVDNEEVGFEYEISPCLEVLSLNLGSQVLKLPSFTGLSQLKSITLLKIQLTEDQFPPGFLSGCPLLENLTIEKCNFYCVKVLDLCAANLKHLRIIHNSLMFNCKLRISCPSLVTFNYMGPTTPDVS</sequence>
<gene>
    <name evidence="2" type="ORF">O6P43_017222</name>
</gene>
<feature type="compositionally biased region" description="Acidic residues" evidence="1">
    <location>
        <begin position="17"/>
        <end position="38"/>
    </location>
</feature>
<keyword evidence="3" id="KW-1185">Reference proteome</keyword>
<reference evidence="2" key="1">
    <citation type="journal article" date="2023" name="Science">
        <title>Elucidation of the pathway for biosynthesis of saponin adjuvants from the soapbark tree.</title>
        <authorList>
            <person name="Reed J."/>
            <person name="Orme A."/>
            <person name="El-Demerdash A."/>
            <person name="Owen C."/>
            <person name="Martin L.B.B."/>
            <person name="Misra R.C."/>
            <person name="Kikuchi S."/>
            <person name="Rejzek M."/>
            <person name="Martin A.C."/>
            <person name="Harkess A."/>
            <person name="Leebens-Mack J."/>
            <person name="Louveau T."/>
            <person name="Stephenson M.J."/>
            <person name="Osbourn A."/>
        </authorList>
    </citation>
    <scope>NUCLEOTIDE SEQUENCE</scope>
    <source>
        <strain evidence="2">S10</strain>
    </source>
</reference>
<dbReference type="EMBL" id="JARAOO010000007">
    <property type="protein sequence ID" value="KAJ7961930.1"/>
    <property type="molecule type" value="Genomic_DNA"/>
</dbReference>
<comment type="caution">
    <text evidence="2">The sequence shown here is derived from an EMBL/GenBank/DDBJ whole genome shotgun (WGS) entry which is preliminary data.</text>
</comment>
<organism evidence="2 3">
    <name type="scientific">Quillaja saponaria</name>
    <name type="common">Soap bark tree</name>
    <dbReference type="NCBI Taxonomy" id="32244"/>
    <lineage>
        <taxon>Eukaryota</taxon>
        <taxon>Viridiplantae</taxon>
        <taxon>Streptophyta</taxon>
        <taxon>Embryophyta</taxon>
        <taxon>Tracheophyta</taxon>
        <taxon>Spermatophyta</taxon>
        <taxon>Magnoliopsida</taxon>
        <taxon>eudicotyledons</taxon>
        <taxon>Gunneridae</taxon>
        <taxon>Pentapetalae</taxon>
        <taxon>rosids</taxon>
        <taxon>fabids</taxon>
        <taxon>Fabales</taxon>
        <taxon>Quillajaceae</taxon>
        <taxon>Quillaja</taxon>
    </lineage>
</organism>
<dbReference type="InterPro" id="IPR053197">
    <property type="entry name" value="F-box_SCFL_complex_component"/>
</dbReference>
<dbReference type="PANTHER" id="PTHR34223:SF51">
    <property type="entry name" value="OS06G0556300 PROTEIN"/>
    <property type="match status" value="1"/>
</dbReference>
<protein>
    <submittedName>
        <fullName evidence="2">F-box domain</fullName>
    </submittedName>
</protein>
<evidence type="ECO:0000256" key="1">
    <source>
        <dbReference type="SAM" id="MobiDB-lite"/>
    </source>
</evidence>
<dbReference type="Proteomes" id="UP001163823">
    <property type="component" value="Chromosome 7"/>
</dbReference>
<dbReference type="AlphaFoldDB" id="A0AAD7LRY2"/>
<feature type="region of interest" description="Disordered" evidence="1">
    <location>
        <begin position="1"/>
        <end position="38"/>
    </location>
</feature>
<dbReference type="InterPro" id="IPR032675">
    <property type="entry name" value="LRR_dom_sf"/>
</dbReference>
<dbReference type="PANTHER" id="PTHR34223">
    <property type="entry name" value="OS11G0201299 PROTEIN"/>
    <property type="match status" value="1"/>
</dbReference>
<accession>A0AAD7LRY2</accession>
<dbReference type="KEGG" id="qsa:O6P43_017222"/>
<dbReference type="Gene3D" id="3.80.10.10">
    <property type="entry name" value="Ribonuclease Inhibitor"/>
    <property type="match status" value="1"/>
</dbReference>
<name>A0AAD7LRY2_QUISA</name>
<proteinExistence type="predicted"/>
<dbReference type="SUPFAM" id="SSF52058">
    <property type="entry name" value="L domain-like"/>
    <property type="match status" value="1"/>
</dbReference>
<evidence type="ECO:0000313" key="3">
    <source>
        <dbReference type="Proteomes" id="UP001163823"/>
    </source>
</evidence>
<evidence type="ECO:0000313" key="2">
    <source>
        <dbReference type="EMBL" id="KAJ7961930.1"/>
    </source>
</evidence>